<dbReference type="WBParaSite" id="Hba_03798">
    <property type="protein sequence ID" value="Hba_03798"/>
    <property type="gene ID" value="Hba_03798"/>
</dbReference>
<name>A0A1I7WFU9_HETBA</name>
<proteinExistence type="predicted"/>
<dbReference type="AlphaFoldDB" id="A0A1I7WFU9"/>
<sequence>MLFNFYPTYQCYRQIGPPIFVALFFQLPTSLPMQPRCILGVICCAVCCLFFTRFYLL</sequence>
<feature type="transmembrane region" description="Helical" evidence="1">
    <location>
        <begin position="38"/>
        <end position="56"/>
    </location>
</feature>
<keyword evidence="1" id="KW-0472">Membrane</keyword>
<accession>A0A1I7WFU9</accession>
<organism evidence="2 3">
    <name type="scientific">Heterorhabditis bacteriophora</name>
    <name type="common">Entomopathogenic nematode worm</name>
    <dbReference type="NCBI Taxonomy" id="37862"/>
    <lineage>
        <taxon>Eukaryota</taxon>
        <taxon>Metazoa</taxon>
        <taxon>Ecdysozoa</taxon>
        <taxon>Nematoda</taxon>
        <taxon>Chromadorea</taxon>
        <taxon>Rhabditida</taxon>
        <taxon>Rhabditina</taxon>
        <taxon>Rhabditomorpha</taxon>
        <taxon>Strongyloidea</taxon>
        <taxon>Heterorhabditidae</taxon>
        <taxon>Heterorhabditis</taxon>
    </lineage>
</organism>
<dbReference type="Proteomes" id="UP000095283">
    <property type="component" value="Unplaced"/>
</dbReference>
<evidence type="ECO:0000256" key="1">
    <source>
        <dbReference type="SAM" id="Phobius"/>
    </source>
</evidence>
<keyword evidence="1" id="KW-0812">Transmembrane</keyword>
<protein>
    <submittedName>
        <fullName evidence="3">Uncharacterized protein</fullName>
    </submittedName>
</protein>
<reference evidence="3" key="1">
    <citation type="submission" date="2016-11" db="UniProtKB">
        <authorList>
            <consortium name="WormBaseParasite"/>
        </authorList>
    </citation>
    <scope>IDENTIFICATION</scope>
</reference>
<evidence type="ECO:0000313" key="3">
    <source>
        <dbReference type="WBParaSite" id="Hba_03798"/>
    </source>
</evidence>
<keyword evidence="2" id="KW-1185">Reference proteome</keyword>
<keyword evidence="1" id="KW-1133">Transmembrane helix</keyword>
<evidence type="ECO:0000313" key="2">
    <source>
        <dbReference type="Proteomes" id="UP000095283"/>
    </source>
</evidence>